<name>A0A7J7VMI8_PIPKU</name>
<comment type="caution">
    <text evidence="3">The sequence shown here is derived from an EMBL/GenBank/DDBJ whole genome shotgun (WGS) entry which is preliminary data.</text>
</comment>
<keyword evidence="4" id="KW-1185">Reference proteome</keyword>
<keyword evidence="2" id="KW-0732">Signal</keyword>
<gene>
    <name evidence="3" type="ORF">mPipKuh1_008392</name>
</gene>
<evidence type="ECO:0000256" key="2">
    <source>
        <dbReference type="SAM" id="SignalP"/>
    </source>
</evidence>
<feature type="signal peptide" evidence="2">
    <location>
        <begin position="1"/>
        <end position="20"/>
    </location>
</feature>
<accession>A0A7J7VMI8</accession>
<protein>
    <submittedName>
        <fullName evidence="3">Uncharacterized protein</fullName>
    </submittedName>
</protein>
<reference evidence="3 4" key="1">
    <citation type="journal article" date="2020" name="Nature">
        <title>Six reference-quality genomes reveal evolution of bat adaptations.</title>
        <authorList>
            <person name="Jebb D."/>
            <person name="Huang Z."/>
            <person name="Pippel M."/>
            <person name="Hughes G.M."/>
            <person name="Lavrichenko K."/>
            <person name="Devanna P."/>
            <person name="Winkler S."/>
            <person name="Jermiin L.S."/>
            <person name="Skirmuntt E.C."/>
            <person name="Katzourakis A."/>
            <person name="Burkitt-Gray L."/>
            <person name="Ray D.A."/>
            <person name="Sullivan K.A.M."/>
            <person name="Roscito J.G."/>
            <person name="Kirilenko B.M."/>
            <person name="Davalos L.M."/>
            <person name="Corthals A.P."/>
            <person name="Power M.L."/>
            <person name="Jones G."/>
            <person name="Ransome R.D."/>
            <person name="Dechmann D.K.N."/>
            <person name="Locatelli A.G."/>
            <person name="Puechmaille S.J."/>
            <person name="Fedrigo O."/>
            <person name="Jarvis E.D."/>
            <person name="Hiller M."/>
            <person name="Vernes S.C."/>
            <person name="Myers E.W."/>
            <person name="Teeling E.C."/>
        </authorList>
    </citation>
    <scope>NUCLEOTIDE SEQUENCE [LARGE SCALE GENOMIC DNA]</scope>
    <source>
        <strain evidence="3">MPipKuh1</strain>
        <tissue evidence="3">Flight muscle</tissue>
    </source>
</reference>
<evidence type="ECO:0000313" key="4">
    <source>
        <dbReference type="Proteomes" id="UP000558488"/>
    </source>
</evidence>
<feature type="chain" id="PRO_5029890709" evidence="2">
    <location>
        <begin position="21"/>
        <end position="150"/>
    </location>
</feature>
<dbReference type="EMBL" id="JACAGB010000014">
    <property type="protein sequence ID" value="KAF6326394.1"/>
    <property type="molecule type" value="Genomic_DNA"/>
</dbReference>
<feature type="compositionally biased region" description="Low complexity" evidence="1">
    <location>
        <begin position="37"/>
        <end position="54"/>
    </location>
</feature>
<feature type="region of interest" description="Disordered" evidence="1">
    <location>
        <begin position="18"/>
        <end position="54"/>
    </location>
</feature>
<proteinExistence type="predicted"/>
<organism evidence="3 4">
    <name type="scientific">Pipistrellus kuhlii</name>
    <name type="common">Kuhl's pipistrelle</name>
    <dbReference type="NCBI Taxonomy" id="59472"/>
    <lineage>
        <taxon>Eukaryota</taxon>
        <taxon>Metazoa</taxon>
        <taxon>Chordata</taxon>
        <taxon>Craniata</taxon>
        <taxon>Vertebrata</taxon>
        <taxon>Euteleostomi</taxon>
        <taxon>Mammalia</taxon>
        <taxon>Eutheria</taxon>
        <taxon>Laurasiatheria</taxon>
        <taxon>Chiroptera</taxon>
        <taxon>Yangochiroptera</taxon>
        <taxon>Vespertilionidae</taxon>
        <taxon>Pipistrellus</taxon>
    </lineage>
</organism>
<evidence type="ECO:0000256" key="1">
    <source>
        <dbReference type="SAM" id="MobiDB-lite"/>
    </source>
</evidence>
<dbReference type="Proteomes" id="UP000558488">
    <property type="component" value="Unassembled WGS sequence"/>
</dbReference>
<evidence type="ECO:0000313" key="3">
    <source>
        <dbReference type="EMBL" id="KAF6326394.1"/>
    </source>
</evidence>
<sequence>MVVVLCNLMILRTSFQTAKAGPRRTLPPSPNPSPTQARPSSGSCSSPAPSAPLSVESFPSAWKHTVMSPSSAPSSLAGCGPVLCPPSQQTPQESLHLLTAVRPLFFSLTPSRQPTETPGDEVLRDPHAVNPRTTSLICLIQWSANSGSLD</sequence>
<dbReference type="AlphaFoldDB" id="A0A7J7VMI8"/>